<dbReference type="GO" id="GO:0015031">
    <property type="term" value="P:protein transport"/>
    <property type="evidence" value="ECO:0007669"/>
    <property type="project" value="UniProtKB-KW"/>
</dbReference>
<evidence type="ECO:0000256" key="3">
    <source>
        <dbReference type="ARBA" id="ARBA00020392"/>
    </source>
</evidence>
<keyword evidence="7" id="KW-1005">Bacterial flagellum biogenesis</keyword>
<proteinExistence type="inferred from homology"/>
<evidence type="ECO:0000256" key="9">
    <source>
        <dbReference type="ARBA" id="ARBA00023136"/>
    </source>
</evidence>
<evidence type="ECO:0000256" key="5">
    <source>
        <dbReference type="ARBA" id="ARBA00022475"/>
    </source>
</evidence>
<protein>
    <recommendedName>
        <fullName evidence="3">Flagellar FliJ protein</fullName>
    </recommendedName>
</protein>
<evidence type="ECO:0000256" key="7">
    <source>
        <dbReference type="ARBA" id="ARBA00022795"/>
    </source>
</evidence>
<keyword evidence="8" id="KW-0653">Protein transport</keyword>
<dbReference type="GO" id="GO:0071973">
    <property type="term" value="P:bacterial-type flagellum-dependent cell motility"/>
    <property type="evidence" value="ECO:0007669"/>
    <property type="project" value="InterPro"/>
</dbReference>
<dbReference type="InterPro" id="IPR012823">
    <property type="entry name" value="Flagell_FliJ"/>
</dbReference>
<dbReference type="PANTHER" id="PTHR38786">
    <property type="entry name" value="FLAGELLAR FLIJ PROTEIN"/>
    <property type="match status" value="1"/>
</dbReference>
<dbReference type="InterPro" id="IPR052570">
    <property type="entry name" value="FliJ"/>
</dbReference>
<keyword evidence="4" id="KW-0813">Transport</keyword>
<evidence type="ECO:0000256" key="6">
    <source>
        <dbReference type="ARBA" id="ARBA00022500"/>
    </source>
</evidence>
<keyword evidence="9" id="KW-0472">Membrane</keyword>
<dbReference type="Gene3D" id="1.10.287.1700">
    <property type="match status" value="1"/>
</dbReference>
<comment type="subcellular location">
    <subcellularLocation>
        <location evidence="1">Cell membrane</location>
        <topology evidence="1">Peripheral membrane protein</topology>
        <orientation evidence="1">Cytoplasmic side</orientation>
    </subcellularLocation>
</comment>
<dbReference type="PANTHER" id="PTHR38786:SF1">
    <property type="entry name" value="FLAGELLAR FLIJ PROTEIN"/>
    <property type="match status" value="1"/>
</dbReference>
<evidence type="ECO:0000313" key="12">
    <source>
        <dbReference type="Proteomes" id="UP000298585"/>
    </source>
</evidence>
<dbReference type="GO" id="GO:0005886">
    <property type="term" value="C:plasma membrane"/>
    <property type="evidence" value="ECO:0007669"/>
    <property type="project" value="UniProtKB-SubCell"/>
</dbReference>
<dbReference type="GO" id="GO:0006935">
    <property type="term" value="P:chemotaxis"/>
    <property type="evidence" value="ECO:0007669"/>
    <property type="project" value="UniProtKB-KW"/>
</dbReference>
<dbReference type="InterPro" id="IPR053716">
    <property type="entry name" value="Flag_assembly_chemotaxis_eff"/>
</dbReference>
<dbReference type="OrthoDB" id="6554218at2"/>
<dbReference type="AlphaFoldDB" id="A0A4D6YHS6"/>
<keyword evidence="5" id="KW-1003">Cell membrane</keyword>
<reference evidence="11 12" key="1">
    <citation type="submission" date="2018-12" db="EMBL/GenBank/DDBJ databases">
        <authorList>
            <person name="Chong R.A."/>
        </authorList>
    </citation>
    <scope>NUCLEOTIDE SEQUENCE [LARGE SCALE GENOMIC DNA]</scope>
    <source>
        <strain evidence="11 12">Sav</strain>
    </source>
</reference>
<dbReference type="GO" id="GO:0044781">
    <property type="term" value="P:bacterial-type flagellum organization"/>
    <property type="evidence" value="ECO:0007669"/>
    <property type="project" value="UniProtKB-KW"/>
</dbReference>
<organism evidence="11 12">
    <name type="scientific">Buchnera aphidicola</name>
    <name type="common">Sitobion avenae</name>
    <dbReference type="NCBI Taxonomy" id="571428"/>
    <lineage>
        <taxon>Bacteria</taxon>
        <taxon>Pseudomonadati</taxon>
        <taxon>Pseudomonadota</taxon>
        <taxon>Gammaproteobacteria</taxon>
        <taxon>Enterobacterales</taxon>
        <taxon>Erwiniaceae</taxon>
        <taxon>Buchnera</taxon>
    </lineage>
</organism>
<keyword evidence="11" id="KW-0966">Cell projection</keyword>
<evidence type="ECO:0000256" key="10">
    <source>
        <dbReference type="ARBA" id="ARBA00023225"/>
    </source>
</evidence>
<reference evidence="11 12" key="2">
    <citation type="submission" date="2019-05" db="EMBL/GenBank/DDBJ databases">
        <title>Genome evolution of the obligate endosymbiont Buchnera aphidicola.</title>
        <authorList>
            <person name="Moran N.A."/>
        </authorList>
    </citation>
    <scope>NUCLEOTIDE SEQUENCE [LARGE SCALE GENOMIC DNA]</scope>
    <source>
        <strain evidence="11 12">Sav</strain>
    </source>
</reference>
<dbReference type="Pfam" id="PF02050">
    <property type="entry name" value="FliJ"/>
    <property type="match status" value="1"/>
</dbReference>
<gene>
    <name evidence="11" type="ORF">D9V77_00385</name>
</gene>
<keyword evidence="10" id="KW-1006">Bacterial flagellum protein export</keyword>
<evidence type="ECO:0000256" key="8">
    <source>
        <dbReference type="ARBA" id="ARBA00022927"/>
    </source>
</evidence>
<evidence type="ECO:0000256" key="4">
    <source>
        <dbReference type="ARBA" id="ARBA00022448"/>
    </source>
</evidence>
<dbReference type="EMBL" id="CP034855">
    <property type="protein sequence ID" value="QCI25310.1"/>
    <property type="molecule type" value="Genomic_DNA"/>
</dbReference>
<evidence type="ECO:0000313" key="11">
    <source>
        <dbReference type="EMBL" id="QCI25310.1"/>
    </source>
</evidence>
<dbReference type="Proteomes" id="UP000298585">
    <property type="component" value="Chromosome"/>
</dbReference>
<name>A0A4D6YHS6_9GAMM</name>
<keyword evidence="6" id="KW-0145">Chemotaxis</keyword>
<accession>A0A4D6YHS6</accession>
<dbReference type="GO" id="GO:0009288">
    <property type="term" value="C:bacterial-type flagellum"/>
    <property type="evidence" value="ECO:0007669"/>
    <property type="project" value="InterPro"/>
</dbReference>
<keyword evidence="11" id="KW-0282">Flagellum</keyword>
<dbReference type="RefSeq" id="WP_158337991.1">
    <property type="nucleotide sequence ID" value="NZ_CP034855.1"/>
</dbReference>
<evidence type="ECO:0000256" key="2">
    <source>
        <dbReference type="ARBA" id="ARBA00010004"/>
    </source>
</evidence>
<evidence type="ECO:0000256" key="1">
    <source>
        <dbReference type="ARBA" id="ARBA00004413"/>
    </source>
</evidence>
<keyword evidence="11" id="KW-0969">Cilium</keyword>
<comment type="similarity">
    <text evidence="2">Belongs to the FliJ family.</text>
</comment>
<sequence length="150" mass="18364">MIYKKNFFSVLEDIEIKKIEKEIINIKSLYLKKKQNTEQIKLLINYQKEYSKKIYNKMTSGICIHKWKNYNNFIKILETIIEDNVNRIEKNKKIIEDNLKKLSKNQMKQNVWKHLNIKYKKKIFKTKKIQQEIIDDSYIQLKFFKKGQVL</sequence>